<comment type="similarity">
    <text evidence="2">Belongs to the bacterial solute-binding protein 2 family.</text>
</comment>
<proteinExistence type="inferred from homology"/>
<dbReference type="EMBL" id="JBHRZH010000013">
    <property type="protein sequence ID" value="MFC3762321.1"/>
    <property type="molecule type" value="Genomic_DNA"/>
</dbReference>
<reference evidence="5" key="1">
    <citation type="journal article" date="2019" name="Int. J. Syst. Evol. Microbiol.">
        <title>The Global Catalogue of Microorganisms (GCM) 10K type strain sequencing project: providing services to taxonomists for standard genome sequencing and annotation.</title>
        <authorList>
            <consortium name="The Broad Institute Genomics Platform"/>
            <consortium name="The Broad Institute Genome Sequencing Center for Infectious Disease"/>
            <person name="Wu L."/>
            <person name="Ma J."/>
        </authorList>
    </citation>
    <scope>NUCLEOTIDE SEQUENCE [LARGE SCALE GENOMIC DNA]</scope>
    <source>
        <strain evidence="5">CGMCC 4.7241</strain>
    </source>
</reference>
<accession>A0ABV7YCF1</accession>
<dbReference type="InterPro" id="IPR025997">
    <property type="entry name" value="SBP_2_dom"/>
</dbReference>
<dbReference type="Proteomes" id="UP001595699">
    <property type="component" value="Unassembled WGS sequence"/>
</dbReference>
<dbReference type="InterPro" id="IPR050555">
    <property type="entry name" value="Bact_Solute-Bind_Prot2"/>
</dbReference>
<dbReference type="SUPFAM" id="SSF53822">
    <property type="entry name" value="Periplasmic binding protein-like I"/>
    <property type="match status" value="1"/>
</dbReference>
<keyword evidence="5" id="KW-1185">Reference proteome</keyword>
<evidence type="ECO:0000313" key="4">
    <source>
        <dbReference type="EMBL" id="MFC3762321.1"/>
    </source>
</evidence>
<dbReference type="Gene3D" id="3.40.50.2300">
    <property type="match status" value="2"/>
</dbReference>
<sequence>MGDIDPRVEEAVETFGLPAVARRRLLTGGGLFSAGLAASALLAACGPDQQSNSGGEGVGDFPKTPKWKFVFVNHVTSNPFFVPTQYGAADACALLGCEFQWTGSKTSIAGEMVNATNAAVSAKADGIALCVVDVNAFAKPVDNALDAGIPVVSYNADGAPGKPGTNRLAYIGQDLFTSGVRLGERIAELVESGEVVGFIATPGQLNIQPRIDGAKQAIEQSGKSITFNQIASGAELPQELSTIDAYSQGHPDLKGMFAVDAGSTEGVAKVMAKYKLKDKGVASGGFDLVPGTLEGIKNGHLDFTIDQQPYLQGFLPVLSLYLYKLSGGLVSPAETNTGLLFVTKDNVDPYLTTKTRFEGSDTKQQLVERSGAIGHG</sequence>
<dbReference type="PANTHER" id="PTHR30036:SF7">
    <property type="entry name" value="ABC TRANSPORTER PERIPLASMIC-BINDING PROTEIN YPHF"/>
    <property type="match status" value="1"/>
</dbReference>
<evidence type="ECO:0000256" key="2">
    <source>
        <dbReference type="ARBA" id="ARBA00007639"/>
    </source>
</evidence>
<feature type="domain" description="Periplasmic binding protein" evidence="3">
    <location>
        <begin position="69"/>
        <end position="321"/>
    </location>
</feature>
<gene>
    <name evidence="4" type="ORF">ACFOUW_15875</name>
</gene>
<name>A0ABV7YCF1_9ACTN</name>
<protein>
    <submittedName>
        <fullName evidence="4">Sugar ABC transporter substrate-binding protein</fullName>
    </submittedName>
</protein>
<evidence type="ECO:0000259" key="3">
    <source>
        <dbReference type="Pfam" id="PF13407"/>
    </source>
</evidence>
<organism evidence="4 5">
    <name type="scientific">Tenggerimyces flavus</name>
    <dbReference type="NCBI Taxonomy" id="1708749"/>
    <lineage>
        <taxon>Bacteria</taxon>
        <taxon>Bacillati</taxon>
        <taxon>Actinomycetota</taxon>
        <taxon>Actinomycetes</taxon>
        <taxon>Propionibacteriales</taxon>
        <taxon>Nocardioidaceae</taxon>
        <taxon>Tenggerimyces</taxon>
    </lineage>
</organism>
<dbReference type="InterPro" id="IPR028082">
    <property type="entry name" value="Peripla_BP_I"/>
</dbReference>
<evidence type="ECO:0000313" key="5">
    <source>
        <dbReference type="Proteomes" id="UP001595699"/>
    </source>
</evidence>
<dbReference type="CDD" id="cd19965">
    <property type="entry name" value="PBP1_ABC_sugar_binding-like"/>
    <property type="match status" value="1"/>
</dbReference>
<evidence type="ECO:0000256" key="1">
    <source>
        <dbReference type="ARBA" id="ARBA00004196"/>
    </source>
</evidence>
<dbReference type="PANTHER" id="PTHR30036">
    <property type="entry name" value="D-XYLOSE-BINDING PERIPLASMIC PROTEIN"/>
    <property type="match status" value="1"/>
</dbReference>
<dbReference type="Pfam" id="PF13407">
    <property type="entry name" value="Peripla_BP_4"/>
    <property type="match status" value="1"/>
</dbReference>
<dbReference type="RefSeq" id="WP_205117863.1">
    <property type="nucleotide sequence ID" value="NZ_JAFBCM010000001.1"/>
</dbReference>
<comment type="caution">
    <text evidence="4">The sequence shown here is derived from an EMBL/GenBank/DDBJ whole genome shotgun (WGS) entry which is preliminary data.</text>
</comment>
<comment type="subcellular location">
    <subcellularLocation>
        <location evidence="1">Cell envelope</location>
    </subcellularLocation>
</comment>